<reference evidence="3 4" key="1">
    <citation type="submission" date="2023-03" db="EMBL/GenBank/DDBJ databases">
        <title>Genome insight into feeding habits of ladybird beetles.</title>
        <authorList>
            <person name="Li H.-S."/>
            <person name="Huang Y.-H."/>
            <person name="Pang H."/>
        </authorList>
    </citation>
    <scope>NUCLEOTIDE SEQUENCE [LARGE SCALE GENOMIC DNA]</scope>
    <source>
        <strain evidence="3">SYSU_2023b</strain>
        <tissue evidence="3">Whole body</tissue>
    </source>
</reference>
<keyword evidence="1" id="KW-0175">Coiled coil</keyword>
<name>A0AAW1VGT7_9CUCU</name>
<evidence type="ECO:0000313" key="3">
    <source>
        <dbReference type="EMBL" id="KAK9891407.1"/>
    </source>
</evidence>
<feature type="signal peptide" evidence="2">
    <location>
        <begin position="1"/>
        <end position="25"/>
    </location>
</feature>
<keyword evidence="2" id="KW-0732">Signal</keyword>
<dbReference type="AlphaFoldDB" id="A0AAW1VGT7"/>
<evidence type="ECO:0000313" key="4">
    <source>
        <dbReference type="Proteomes" id="UP001431783"/>
    </source>
</evidence>
<gene>
    <name evidence="3" type="ORF">WA026_014645</name>
</gene>
<evidence type="ECO:0000256" key="2">
    <source>
        <dbReference type="SAM" id="SignalP"/>
    </source>
</evidence>
<sequence length="217" mass="24827">MQHYWLPRLMMFVYVLSIAVDVATTAIVDATRDVDSSELKEQLRVLSKQVTTLLDRRREDLQIIEENMLKKLYETPELEDIKRTLKALRKDVIGIQSGSNEISSPQSMYITTEEKNERLTVKWLSNAVSELKTELGELQASVNSTVILQNHEQLDTELSLLKSDVSNLNRQLETAKSKNEKYEAKLQMLQEEMGALREFNKATATSCGKLKHQVSLI</sequence>
<feature type="chain" id="PRO_5043755079" evidence="2">
    <location>
        <begin position="26"/>
        <end position="217"/>
    </location>
</feature>
<accession>A0AAW1VGT7</accession>
<evidence type="ECO:0000256" key="1">
    <source>
        <dbReference type="SAM" id="Coils"/>
    </source>
</evidence>
<dbReference type="Proteomes" id="UP001431783">
    <property type="component" value="Unassembled WGS sequence"/>
</dbReference>
<comment type="caution">
    <text evidence="3">The sequence shown here is derived from an EMBL/GenBank/DDBJ whole genome shotgun (WGS) entry which is preliminary data.</text>
</comment>
<keyword evidence="4" id="KW-1185">Reference proteome</keyword>
<proteinExistence type="predicted"/>
<dbReference type="EMBL" id="JARQZJ010000128">
    <property type="protein sequence ID" value="KAK9891407.1"/>
    <property type="molecule type" value="Genomic_DNA"/>
</dbReference>
<protein>
    <submittedName>
        <fullName evidence="3">Uncharacterized protein</fullName>
    </submittedName>
</protein>
<feature type="coiled-coil region" evidence="1">
    <location>
        <begin position="151"/>
        <end position="199"/>
    </location>
</feature>
<organism evidence="3 4">
    <name type="scientific">Henosepilachna vigintioctopunctata</name>
    <dbReference type="NCBI Taxonomy" id="420089"/>
    <lineage>
        <taxon>Eukaryota</taxon>
        <taxon>Metazoa</taxon>
        <taxon>Ecdysozoa</taxon>
        <taxon>Arthropoda</taxon>
        <taxon>Hexapoda</taxon>
        <taxon>Insecta</taxon>
        <taxon>Pterygota</taxon>
        <taxon>Neoptera</taxon>
        <taxon>Endopterygota</taxon>
        <taxon>Coleoptera</taxon>
        <taxon>Polyphaga</taxon>
        <taxon>Cucujiformia</taxon>
        <taxon>Coccinelloidea</taxon>
        <taxon>Coccinellidae</taxon>
        <taxon>Epilachninae</taxon>
        <taxon>Epilachnini</taxon>
        <taxon>Henosepilachna</taxon>
    </lineage>
</organism>